<proteinExistence type="predicted"/>
<keyword evidence="2" id="KW-1185">Reference proteome</keyword>
<evidence type="ECO:0000313" key="2">
    <source>
        <dbReference type="Proteomes" id="UP000530424"/>
    </source>
</evidence>
<gene>
    <name evidence="1" type="ORF">HNR19_002168</name>
</gene>
<dbReference type="Proteomes" id="UP000530424">
    <property type="component" value="Unassembled WGS sequence"/>
</dbReference>
<accession>A0A853BZS4</accession>
<evidence type="ECO:0000313" key="1">
    <source>
        <dbReference type="EMBL" id="NYJ01470.1"/>
    </source>
</evidence>
<sequence>MATARTTRYQCCVCGDPATLSAPDYVELTVQAPDLDGHQWLGAHRSCLNRVFNVEIIIGE</sequence>
<dbReference type="RefSeq" id="WP_179667952.1">
    <property type="nucleotide sequence ID" value="NZ_JACCFP010000001.1"/>
</dbReference>
<protein>
    <submittedName>
        <fullName evidence="1">Uncharacterized protein</fullName>
    </submittedName>
</protein>
<reference evidence="1 2" key="1">
    <citation type="submission" date="2020-07" db="EMBL/GenBank/DDBJ databases">
        <title>Sequencing the genomes of 1000 actinobacteria strains.</title>
        <authorList>
            <person name="Klenk H.-P."/>
        </authorList>
    </citation>
    <scope>NUCLEOTIDE SEQUENCE [LARGE SCALE GENOMIC DNA]</scope>
    <source>
        <strain evidence="1 2">DSM 103833</strain>
    </source>
</reference>
<comment type="caution">
    <text evidence="1">The sequence shown here is derived from an EMBL/GenBank/DDBJ whole genome shotgun (WGS) entry which is preliminary data.</text>
</comment>
<name>A0A853BZS4_9ACTN</name>
<dbReference type="EMBL" id="JACCFP010000001">
    <property type="protein sequence ID" value="NYJ01470.1"/>
    <property type="molecule type" value="Genomic_DNA"/>
</dbReference>
<organism evidence="1 2">
    <name type="scientific">Nocardioides thalensis</name>
    <dbReference type="NCBI Taxonomy" id="1914755"/>
    <lineage>
        <taxon>Bacteria</taxon>
        <taxon>Bacillati</taxon>
        <taxon>Actinomycetota</taxon>
        <taxon>Actinomycetes</taxon>
        <taxon>Propionibacteriales</taxon>
        <taxon>Nocardioidaceae</taxon>
        <taxon>Nocardioides</taxon>
    </lineage>
</organism>
<dbReference type="AlphaFoldDB" id="A0A853BZS4"/>